<evidence type="ECO:0000313" key="2">
    <source>
        <dbReference type="EMBL" id="GAA1973735.1"/>
    </source>
</evidence>
<evidence type="ECO:0000313" key="3">
    <source>
        <dbReference type="Proteomes" id="UP001500571"/>
    </source>
</evidence>
<comment type="caution">
    <text evidence="2">The sequence shown here is derived from an EMBL/GenBank/DDBJ whole genome shotgun (WGS) entry which is preliminary data.</text>
</comment>
<dbReference type="PROSITE" id="PS51746">
    <property type="entry name" value="PPM_2"/>
    <property type="match status" value="1"/>
</dbReference>
<dbReference type="SMART" id="SM00331">
    <property type="entry name" value="PP2C_SIG"/>
    <property type="match status" value="1"/>
</dbReference>
<reference evidence="3" key="1">
    <citation type="journal article" date="2019" name="Int. J. Syst. Evol. Microbiol.">
        <title>The Global Catalogue of Microorganisms (GCM) 10K type strain sequencing project: providing services to taxonomists for standard genome sequencing and annotation.</title>
        <authorList>
            <consortium name="The Broad Institute Genomics Platform"/>
            <consortium name="The Broad Institute Genome Sequencing Center for Infectious Disease"/>
            <person name="Wu L."/>
            <person name="Ma J."/>
        </authorList>
    </citation>
    <scope>NUCLEOTIDE SEQUENCE [LARGE SCALE GENOMIC DNA]</scope>
    <source>
        <strain evidence="3">JCM 15309</strain>
    </source>
</reference>
<keyword evidence="3" id="KW-1185">Reference proteome</keyword>
<dbReference type="InterPro" id="IPR001932">
    <property type="entry name" value="PPM-type_phosphatase-like_dom"/>
</dbReference>
<gene>
    <name evidence="2" type="ORF">GCM10009798_38680</name>
</gene>
<dbReference type="Pfam" id="PF13672">
    <property type="entry name" value="PP2C_2"/>
    <property type="match status" value="1"/>
</dbReference>
<protein>
    <recommendedName>
        <fullName evidence="1">PPM-type phosphatase domain-containing protein</fullName>
    </recommendedName>
</protein>
<dbReference type="InterPro" id="IPR015655">
    <property type="entry name" value="PP2C"/>
</dbReference>
<dbReference type="InterPro" id="IPR036457">
    <property type="entry name" value="PPM-type-like_dom_sf"/>
</dbReference>
<name>A0ABP5D4H6_9ACTN</name>
<feature type="domain" description="PPM-type phosphatase" evidence="1">
    <location>
        <begin position="5"/>
        <end position="235"/>
    </location>
</feature>
<dbReference type="Gene3D" id="3.60.40.10">
    <property type="entry name" value="PPM-type phosphatase domain"/>
    <property type="match status" value="1"/>
</dbReference>
<proteinExistence type="predicted"/>
<dbReference type="EMBL" id="BAAAPB010000005">
    <property type="protein sequence ID" value="GAA1973735.1"/>
    <property type="molecule type" value="Genomic_DNA"/>
</dbReference>
<dbReference type="RefSeq" id="WP_344047736.1">
    <property type="nucleotide sequence ID" value="NZ_BAAAPB010000005.1"/>
</dbReference>
<dbReference type="PANTHER" id="PTHR47992">
    <property type="entry name" value="PROTEIN PHOSPHATASE"/>
    <property type="match status" value="1"/>
</dbReference>
<evidence type="ECO:0000259" key="1">
    <source>
        <dbReference type="PROSITE" id="PS51746"/>
    </source>
</evidence>
<accession>A0ABP5D4H6</accession>
<dbReference type="Proteomes" id="UP001500571">
    <property type="component" value="Unassembled WGS sequence"/>
</dbReference>
<dbReference type="SMART" id="SM00332">
    <property type="entry name" value="PP2Cc"/>
    <property type="match status" value="1"/>
</dbReference>
<dbReference type="CDD" id="cd00143">
    <property type="entry name" value="PP2Cc"/>
    <property type="match status" value="1"/>
</dbReference>
<organism evidence="2 3">
    <name type="scientific">Nocardioides panacihumi</name>
    <dbReference type="NCBI Taxonomy" id="400774"/>
    <lineage>
        <taxon>Bacteria</taxon>
        <taxon>Bacillati</taxon>
        <taxon>Actinomycetota</taxon>
        <taxon>Actinomycetes</taxon>
        <taxon>Propionibacteriales</taxon>
        <taxon>Nocardioidaceae</taxon>
        <taxon>Nocardioides</taxon>
    </lineage>
</organism>
<dbReference type="SUPFAM" id="SSF81606">
    <property type="entry name" value="PP2C-like"/>
    <property type="match status" value="1"/>
</dbReference>
<sequence>MLRFDYAVASHVGLVRDGNEDSGFAAPYLQLVADGVGGAAAGEVASATTAYVVSAMVAADPGADPATLLRRSVAEAHLQLREGVRRCPEWAGMATTLTAVVAHDGQFHLLHVGDSRAYLLRGGELAQLTDDHTLVQSLIDDGLLSEEGAADFAFRSVVLRAVSGEAPVEPDVRRLDLSPGDRLLLCSDGLSDLVPADVIRDALLTGDLEDATAALVDAALAAGGRDNVTCLVADVIDGPPISRDGRVVGALADPRLIVDPGAVKVAHPV</sequence>